<dbReference type="InterPro" id="IPR036388">
    <property type="entry name" value="WH-like_DNA-bd_sf"/>
</dbReference>
<dbReference type="PANTHER" id="PTHR43133">
    <property type="entry name" value="RNA POLYMERASE ECF-TYPE SIGMA FACTO"/>
    <property type="match status" value="1"/>
</dbReference>
<keyword evidence="8" id="KW-1185">Reference proteome</keyword>
<sequence>MTGEPQDSDTDLVHRALAGEERAYGQLMTRHKDGLYRFARRYSGNSDDALEIVQLTFISAWQALARFDTGRAFDVWLRAIALNKCRDMARRRKVRRFMMALGQISERQADPPSLEAGPETQLLDRDELRRADAAISSLPDGLKAPLLLTALDGLTMAEAGAVLGMSAKAVENRLYRARKALARTLQLPEDS</sequence>
<keyword evidence="3" id="KW-0731">Sigma factor</keyword>
<comment type="similarity">
    <text evidence="1">Belongs to the sigma-70 factor family. ECF subfamily.</text>
</comment>
<proteinExistence type="inferred from homology"/>
<dbReference type="SUPFAM" id="SSF88659">
    <property type="entry name" value="Sigma3 and sigma4 domains of RNA polymerase sigma factors"/>
    <property type="match status" value="1"/>
</dbReference>
<organism evidence="7 8">
    <name type="scientific">Glycocaulis abyssi</name>
    <dbReference type="NCBI Taxonomy" id="1433403"/>
    <lineage>
        <taxon>Bacteria</taxon>
        <taxon>Pseudomonadati</taxon>
        <taxon>Pseudomonadota</taxon>
        <taxon>Alphaproteobacteria</taxon>
        <taxon>Maricaulales</taxon>
        <taxon>Maricaulaceae</taxon>
        <taxon>Glycocaulis</taxon>
    </lineage>
</organism>
<dbReference type="Pfam" id="PF08281">
    <property type="entry name" value="Sigma70_r4_2"/>
    <property type="match status" value="1"/>
</dbReference>
<dbReference type="InterPro" id="IPR014284">
    <property type="entry name" value="RNA_pol_sigma-70_dom"/>
</dbReference>
<evidence type="ECO:0000256" key="2">
    <source>
        <dbReference type="ARBA" id="ARBA00023015"/>
    </source>
</evidence>
<dbReference type="RefSeq" id="WP_371395138.1">
    <property type="nucleotide sequence ID" value="NZ_CP163422.1"/>
</dbReference>
<protein>
    <submittedName>
        <fullName evidence="7">RNA polymerase sigma factor</fullName>
    </submittedName>
</protein>
<name>A0ABV9NDF9_9PROT</name>
<dbReference type="InterPro" id="IPR007627">
    <property type="entry name" value="RNA_pol_sigma70_r2"/>
</dbReference>
<dbReference type="NCBIfam" id="TIGR02937">
    <property type="entry name" value="sigma70-ECF"/>
    <property type="match status" value="1"/>
</dbReference>
<evidence type="ECO:0000256" key="4">
    <source>
        <dbReference type="ARBA" id="ARBA00023163"/>
    </source>
</evidence>
<gene>
    <name evidence="7" type="ORF">ACFPB0_13775</name>
</gene>
<dbReference type="Gene3D" id="1.10.1740.10">
    <property type="match status" value="1"/>
</dbReference>
<evidence type="ECO:0000259" key="5">
    <source>
        <dbReference type="Pfam" id="PF04542"/>
    </source>
</evidence>
<evidence type="ECO:0000256" key="3">
    <source>
        <dbReference type="ARBA" id="ARBA00023082"/>
    </source>
</evidence>
<dbReference type="CDD" id="cd06171">
    <property type="entry name" value="Sigma70_r4"/>
    <property type="match status" value="1"/>
</dbReference>
<dbReference type="InterPro" id="IPR039425">
    <property type="entry name" value="RNA_pol_sigma-70-like"/>
</dbReference>
<feature type="domain" description="RNA polymerase sigma factor 70 region 4 type 2" evidence="6">
    <location>
        <begin position="129"/>
        <end position="181"/>
    </location>
</feature>
<reference evidence="8" key="1">
    <citation type="journal article" date="2019" name="Int. J. Syst. Evol. Microbiol.">
        <title>The Global Catalogue of Microorganisms (GCM) 10K type strain sequencing project: providing services to taxonomists for standard genome sequencing and annotation.</title>
        <authorList>
            <consortium name="The Broad Institute Genomics Platform"/>
            <consortium name="The Broad Institute Genome Sequencing Center for Infectious Disease"/>
            <person name="Wu L."/>
            <person name="Ma J."/>
        </authorList>
    </citation>
    <scope>NUCLEOTIDE SEQUENCE [LARGE SCALE GENOMIC DNA]</scope>
    <source>
        <strain evidence="8">CCUG 62981</strain>
    </source>
</reference>
<keyword evidence="2" id="KW-0805">Transcription regulation</keyword>
<evidence type="ECO:0000313" key="7">
    <source>
        <dbReference type="EMBL" id="MFC4726361.1"/>
    </source>
</evidence>
<accession>A0ABV9NDF9</accession>
<dbReference type="InterPro" id="IPR013249">
    <property type="entry name" value="RNA_pol_sigma70_r4_t2"/>
</dbReference>
<dbReference type="Proteomes" id="UP001596024">
    <property type="component" value="Unassembled WGS sequence"/>
</dbReference>
<keyword evidence="4" id="KW-0804">Transcription</keyword>
<dbReference type="Gene3D" id="1.10.10.10">
    <property type="entry name" value="Winged helix-like DNA-binding domain superfamily/Winged helix DNA-binding domain"/>
    <property type="match status" value="1"/>
</dbReference>
<dbReference type="PANTHER" id="PTHR43133:SF25">
    <property type="entry name" value="RNA POLYMERASE SIGMA FACTOR RFAY-RELATED"/>
    <property type="match status" value="1"/>
</dbReference>
<evidence type="ECO:0000256" key="1">
    <source>
        <dbReference type="ARBA" id="ARBA00010641"/>
    </source>
</evidence>
<dbReference type="Pfam" id="PF04542">
    <property type="entry name" value="Sigma70_r2"/>
    <property type="match status" value="1"/>
</dbReference>
<dbReference type="EMBL" id="JBHSGQ010000010">
    <property type="protein sequence ID" value="MFC4726361.1"/>
    <property type="molecule type" value="Genomic_DNA"/>
</dbReference>
<evidence type="ECO:0000313" key="8">
    <source>
        <dbReference type="Proteomes" id="UP001596024"/>
    </source>
</evidence>
<dbReference type="InterPro" id="IPR013325">
    <property type="entry name" value="RNA_pol_sigma_r2"/>
</dbReference>
<feature type="domain" description="RNA polymerase sigma-70 region 2" evidence="5">
    <location>
        <begin position="27"/>
        <end position="93"/>
    </location>
</feature>
<evidence type="ECO:0000259" key="6">
    <source>
        <dbReference type="Pfam" id="PF08281"/>
    </source>
</evidence>
<dbReference type="InterPro" id="IPR013324">
    <property type="entry name" value="RNA_pol_sigma_r3/r4-like"/>
</dbReference>
<dbReference type="SUPFAM" id="SSF88946">
    <property type="entry name" value="Sigma2 domain of RNA polymerase sigma factors"/>
    <property type="match status" value="1"/>
</dbReference>
<comment type="caution">
    <text evidence="7">The sequence shown here is derived from an EMBL/GenBank/DDBJ whole genome shotgun (WGS) entry which is preliminary data.</text>
</comment>